<evidence type="ECO:0000313" key="12">
    <source>
        <dbReference type="Proteomes" id="UP000178315"/>
    </source>
</evidence>
<dbReference type="SUPFAM" id="SSF55620">
    <property type="entry name" value="Tetrahydrobiopterin biosynthesis enzymes-like"/>
    <property type="match status" value="1"/>
</dbReference>
<feature type="active site" description="Charge relay system" evidence="9">
    <location>
        <position position="105"/>
    </location>
</feature>
<protein>
    <recommendedName>
        <fullName evidence="3 8">6-carboxy-5,6,7,8-tetrahydropterin synthase</fullName>
        <ecNumber evidence="8">4.-.-.-</ecNumber>
    </recommendedName>
</protein>
<dbReference type="Proteomes" id="UP000178315">
    <property type="component" value="Unassembled WGS sequence"/>
</dbReference>
<feature type="active site" description="Charge relay system" evidence="9">
    <location>
        <position position="69"/>
    </location>
</feature>
<dbReference type="Pfam" id="PF01242">
    <property type="entry name" value="PTPS"/>
    <property type="match status" value="1"/>
</dbReference>
<evidence type="ECO:0000256" key="2">
    <source>
        <dbReference type="ARBA" id="ARBA00008900"/>
    </source>
</evidence>
<dbReference type="UniPathway" id="UPA00391"/>
<dbReference type="GO" id="GO:0046872">
    <property type="term" value="F:metal ion binding"/>
    <property type="evidence" value="ECO:0007669"/>
    <property type="project" value="UniProtKB-KW"/>
</dbReference>
<evidence type="ECO:0000256" key="3">
    <source>
        <dbReference type="ARBA" id="ARBA00018141"/>
    </source>
</evidence>
<comment type="caution">
    <text evidence="11">The sequence shown here is derived from an EMBL/GenBank/DDBJ whole genome shotgun (WGS) entry which is preliminary data.</text>
</comment>
<comment type="catalytic activity">
    <reaction evidence="7 8">
        <text>7,8-dihydroneopterin 3'-triphosphate + H2O = 6-carboxy-5,6,7,8-tetrahydropterin + triphosphate + acetaldehyde + 2 H(+)</text>
        <dbReference type="Rhea" id="RHEA:27966"/>
        <dbReference type="ChEBI" id="CHEBI:15343"/>
        <dbReference type="ChEBI" id="CHEBI:15377"/>
        <dbReference type="ChEBI" id="CHEBI:15378"/>
        <dbReference type="ChEBI" id="CHEBI:18036"/>
        <dbReference type="ChEBI" id="CHEBI:58462"/>
        <dbReference type="ChEBI" id="CHEBI:61032"/>
        <dbReference type="EC" id="4.1.2.50"/>
    </reaction>
</comment>
<keyword evidence="6 8" id="KW-0456">Lyase</keyword>
<organism evidence="11 12">
    <name type="scientific">Candidatus Jacksonbacteria bacterium RIFCSPLOWO2_02_FULL_44_20</name>
    <dbReference type="NCBI Taxonomy" id="1798460"/>
    <lineage>
        <taxon>Bacteria</taxon>
        <taxon>Candidatus Jacksoniibacteriota</taxon>
    </lineage>
</organism>
<proteinExistence type="inferred from homology"/>
<feature type="active site" description="Proton acceptor" evidence="9">
    <location>
        <position position="25"/>
    </location>
</feature>
<dbReference type="AlphaFoldDB" id="A0A1G2A8I3"/>
<dbReference type="GO" id="GO:0008616">
    <property type="term" value="P:tRNA queuosine(34) biosynthetic process"/>
    <property type="evidence" value="ECO:0007669"/>
    <property type="project" value="UniProtKB-KW"/>
</dbReference>
<accession>A0A1G2A8I3</accession>
<comment type="similarity">
    <text evidence="2 8">Belongs to the PTPS family. QueD subfamily.</text>
</comment>
<comment type="cofactor">
    <cofactor evidence="8 10">
        <name>Zn(2+)</name>
        <dbReference type="ChEBI" id="CHEBI:29105"/>
    </cofactor>
    <text evidence="8 10">Binds 1 zinc ion per subunit.</text>
</comment>
<evidence type="ECO:0000256" key="9">
    <source>
        <dbReference type="PIRSR" id="PIRSR006113-1"/>
    </source>
</evidence>
<name>A0A1G2A8I3_9BACT</name>
<evidence type="ECO:0000256" key="1">
    <source>
        <dbReference type="ARBA" id="ARBA00005061"/>
    </source>
</evidence>
<dbReference type="NCBIfam" id="TIGR03367">
    <property type="entry name" value="queuosine_QueD"/>
    <property type="match status" value="1"/>
</dbReference>
<dbReference type="GO" id="GO:0070497">
    <property type="term" value="F:6-carboxytetrahydropterin synthase activity"/>
    <property type="evidence" value="ECO:0007669"/>
    <property type="project" value="UniProtKB-EC"/>
</dbReference>
<dbReference type="EMBL" id="MHJU01000019">
    <property type="protein sequence ID" value="OGY72985.1"/>
    <property type="molecule type" value="Genomic_DNA"/>
</dbReference>
<dbReference type="PIRSF" id="PIRSF006113">
    <property type="entry name" value="PTP_synth"/>
    <property type="match status" value="1"/>
</dbReference>
<keyword evidence="8" id="KW-0671">Queuosine biosynthesis</keyword>
<evidence type="ECO:0000256" key="8">
    <source>
        <dbReference type="PIRNR" id="PIRNR006113"/>
    </source>
</evidence>
<evidence type="ECO:0000256" key="7">
    <source>
        <dbReference type="ARBA" id="ARBA00048807"/>
    </source>
</evidence>
<evidence type="ECO:0000313" key="11">
    <source>
        <dbReference type="EMBL" id="OGY72985.1"/>
    </source>
</evidence>
<keyword evidence="4 8" id="KW-0479">Metal-binding</keyword>
<comment type="pathway">
    <text evidence="1 8">Purine metabolism; 7-cyano-7-deazaguanine biosynthesis.</text>
</comment>
<sequence length="117" mass="13581">MQSLNVSCAFRFAAAHFLTKYRGKCENLHGHNYKLTVTVQGAVKPDGMVIDFHIIEETVQREVMTELDHSHLNDRFENPTAEHIAIWIWERLNGKLPLVKITLHETEDTYVEYSGER</sequence>
<dbReference type="EC" id="4.-.-.-" evidence="8"/>
<dbReference type="PANTHER" id="PTHR12589:SF7">
    <property type="entry name" value="6-PYRUVOYL TETRAHYDROBIOPTERIN SYNTHASE"/>
    <property type="match status" value="1"/>
</dbReference>
<evidence type="ECO:0000256" key="4">
    <source>
        <dbReference type="ARBA" id="ARBA00022723"/>
    </source>
</evidence>
<feature type="binding site" evidence="10">
    <location>
        <position position="16"/>
    </location>
    <ligand>
        <name>Zn(2+)</name>
        <dbReference type="ChEBI" id="CHEBI:29105"/>
    </ligand>
</feature>
<evidence type="ECO:0000256" key="6">
    <source>
        <dbReference type="ARBA" id="ARBA00023239"/>
    </source>
</evidence>
<dbReference type="InterPro" id="IPR038418">
    <property type="entry name" value="6-PTP_synth/QueD_sf"/>
</dbReference>
<gene>
    <name evidence="11" type="ORF">A3H61_04100</name>
</gene>
<keyword evidence="5 8" id="KW-0862">Zinc</keyword>
<reference evidence="11 12" key="1">
    <citation type="journal article" date="2016" name="Nat. Commun.">
        <title>Thousands of microbial genomes shed light on interconnected biogeochemical processes in an aquifer system.</title>
        <authorList>
            <person name="Anantharaman K."/>
            <person name="Brown C.T."/>
            <person name="Hug L.A."/>
            <person name="Sharon I."/>
            <person name="Castelle C.J."/>
            <person name="Probst A.J."/>
            <person name="Thomas B.C."/>
            <person name="Singh A."/>
            <person name="Wilkins M.J."/>
            <person name="Karaoz U."/>
            <person name="Brodie E.L."/>
            <person name="Williams K.H."/>
            <person name="Hubbard S.S."/>
            <person name="Banfield J.F."/>
        </authorList>
    </citation>
    <scope>NUCLEOTIDE SEQUENCE [LARGE SCALE GENOMIC DNA]</scope>
</reference>
<evidence type="ECO:0000256" key="10">
    <source>
        <dbReference type="PIRSR" id="PIRSR006113-2"/>
    </source>
</evidence>
<evidence type="ECO:0000256" key="5">
    <source>
        <dbReference type="ARBA" id="ARBA00022833"/>
    </source>
</evidence>
<feature type="binding site" evidence="10">
    <location>
        <position position="31"/>
    </location>
    <ligand>
        <name>Zn(2+)</name>
        <dbReference type="ChEBI" id="CHEBI:29105"/>
    </ligand>
</feature>
<dbReference type="Gene3D" id="3.30.479.10">
    <property type="entry name" value="6-pyruvoyl tetrahydropterin synthase/QueD"/>
    <property type="match status" value="1"/>
</dbReference>
<dbReference type="PANTHER" id="PTHR12589">
    <property type="entry name" value="PYRUVOYL TETRAHYDROBIOPTERIN SYNTHASE"/>
    <property type="match status" value="1"/>
</dbReference>
<feature type="binding site" evidence="10">
    <location>
        <position position="29"/>
    </location>
    <ligand>
        <name>Zn(2+)</name>
        <dbReference type="ChEBI" id="CHEBI:29105"/>
    </ligand>
</feature>
<dbReference type="InterPro" id="IPR007115">
    <property type="entry name" value="6-PTP_synth/QueD"/>
</dbReference>